<feature type="transmembrane region" description="Helical" evidence="6">
    <location>
        <begin position="114"/>
        <end position="135"/>
    </location>
</feature>
<dbReference type="InterPro" id="IPR024671">
    <property type="entry name" value="Atg22-like"/>
</dbReference>
<keyword evidence="5 6" id="KW-0472">Membrane</keyword>
<dbReference type="InterPro" id="IPR050495">
    <property type="entry name" value="ATG22/LtaA_families"/>
</dbReference>
<dbReference type="SUPFAM" id="SSF103473">
    <property type="entry name" value="MFS general substrate transporter"/>
    <property type="match status" value="1"/>
</dbReference>
<evidence type="ECO:0000313" key="8">
    <source>
        <dbReference type="EMBL" id="MZR29686.1"/>
    </source>
</evidence>
<feature type="transmembrane region" description="Helical" evidence="6">
    <location>
        <begin position="195"/>
        <end position="215"/>
    </location>
</feature>
<dbReference type="Proteomes" id="UP000476030">
    <property type="component" value="Unassembled WGS sequence"/>
</dbReference>
<dbReference type="RefSeq" id="WP_161314138.1">
    <property type="nucleotide sequence ID" value="NZ_WTUW01000001.1"/>
</dbReference>
<name>A0A6L8W3L1_9PROT</name>
<feature type="transmembrane region" description="Helical" evidence="6">
    <location>
        <begin position="155"/>
        <end position="175"/>
    </location>
</feature>
<feature type="transmembrane region" description="Helical" evidence="6">
    <location>
        <begin position="89"/>
        <end position="108"/>
    </location>
</feature>
<feature type="transmembrane region" description="Helical" evidence="6">
    <location>
        <begin position="427"/>
        <end position="446"/>
    </location>
</feature>
<dbReference type="InterPro" id="IPR020846">
    <property type="entry name" value="MFS_dom"/>
</dbReference>
<organism evidence="8 9">
    <name type="scientific">Sneathiella litorea</name>
    <dbReference type="NCBI Taxonomy" id="2606216"/>
    <lineage>
        <taxon>Bacteria</taxon>
        <taxon>Pseudomonadati</taxon>
        <taxon>Pseudomonadota</taxon>
        <taxon>Alphaproteobacteria</taxon>
        <taxon>Sneathiellales</taxon>
        <taxon>Sneathiellaceae</taxon>
        <taxon>Sneathiella</taxon>
    </lineage>
</organism>
<feature type="domain" description="Major facilitator superfamily (MFS) profile" evidence="7">
    <location>
        <begin position="249"/>
        <end position="452"/>
    </location>
</feature>
<feature type="transmembrane region" description="Helical" evidence="6">
    <location>
        <begin position="21"/>
        <end position="44"/>
    </location>
</feature>
<evidence type="ECO:0000256" key="3">
    <source>
        <dbReference type="ARBA" id="ARBA00022692"/>
    </source>
</evidence>
<evidence type="ECO:0000313" key="9">
    <source>
        <dbReference type="Proteomes" id="UP000476030"/>
    </source>
</evidence>
<dbReference type="Pfam" id="PF11700">
    <property type="entry name" value="ATG22"/>
    <property type="match status" value="1"/>
</dbReference>
<dbReference type="InterPro" id="IPR036259">
    <property type="entry name" value="MFS_trans_sf"/>
</dbReference>
<feature type="transmembrane region" description="Helical" evidence="6">
    <location>
        <begin position="396"/>
        <end position="421"/>
    </location>
</feature>
<dbReference type="Gene3D" id="1.20.1250.20">
    <property type="entry name" value="MFS general substrate transporter like domains"/>
    <property type="match status" value="1"/>
</dbReference>
<feature type="transmembrane region" description="Helical" evidence="6">
    <location>
        <begin position="315"/>
        <end position="334"/>
    </location>
</feature>
<feature type="transmembrane region" description="Helical" evidence="6">
    <location>
        <begin position="249"/>
        <end position="273"/>
    </location>
</feature>
<protein>
    <submittedName>
        <fullName evidence="8">MFS transporter</fullName>
    </submittedName>
</protein>
<reference evidence="8 9" key="1">
    <citation type="submission" date="2019-12" db="EMBL/GenBank/DDBJ databases">
        <title>Snethiella sp. nov. sp. isolated from sea sand.</title>
        <authorList>
            <person name="Kim J."/>
            <person name="Jeong S.E."/>
            <person name="Jung H.S."/>
            <person name="Jeon C.O."/>
        </authorList>
    </citation>
    <scope>NUCLEOTIDE SEQUENCE [LARGE SCALE GENOMIC DNA]</scope>
    <source>
        <strain evidence="8 9">DP05</strain>
    </source>
</reference>
<keyword evidence="3 6" id="KW-0812">Transmembrane</keyword>
<dbReference type="PANTHER" id="PTHR23519">
    <property type="entry name" value="AUTOPHAGY-RELATED PROTEIN 22"/>
    <property type="match status" value="1"/>
</dbReference>
<evidence type="ECO:0000256" key="1">
    <source>
        <dbReference type="ARBA" id="ARBA00004127"/>
    </source>
</evidence>
<keyword evidence="2" id="KW-0813">Transport</keyword>
<proteinExistence type="predicted"/>
<dbReference type="EMBL" id="WTUW01000001">
    <property type="protein sequence ID" value="MZR29686.1"/>
    <property type="molecule type" value="Genomic_DNA"/>
</dbReference>
<feature type="transmembrane region" description="Helical" evidence="6">
    <location>
        <begin position="56"/>
        <end position="77"/>
    </location>
</feature>
<dbReference type="GO" id="GO:0022857">
    <property type="term" value="F:transmembrane transporter activity"/>
    <property type="evidence" value="ECO:0007669"/>
    <property type="project" value="InterPro"/>
</dbReference>
<accession>A0A6L8W3L1</accession>
<gene>
    <name evidence="8" type="ORF">GQE98_03465</name>
</gene>
<comment type="subcellular location">
    <subcellularLocation>
        <location evidence="1">Endomembrane system</location>
        <topology evidence="1">Multi-pass membrane protein</topology>
    </subcellularLocation>
</comment>
<sequence>MSVMNEGVPSESGKLGKFSWALFDWANQPFFTVVTTFIFAPYFTSFVADTPAEGQAYWGYTQAIAGALIAILSPVFGSIADAGGARKPWILFFSILCAIGAFSLWWAVPDQQSGIIWILAGIVIGTIGVEFSIVFNNAMLPTLVSPERMGRLSGYGWGLGYIGGLIALFIVLFGFSLPEVPLFGLSKALHEPDRITGPMAAIWLLVFIIPMMLFTPDRAASDISKKEAVRQGLASLMTTLRSLKAYRNIVYFLVARMFYNDGILALIGFSGIYAAGLFSWGITELGIFGILINFFAIAGCFIGGFLDDKLGSKPTIVISVLGLAFASVGILSISDGQVLFGFPAAMPVEGDALFASPAEMVFMVFAFIMGLFFGPAQAASRTLIARMSPPEKAGEFFGLFALSGKATAFVAPLLIGIVTTATGQQRPAMIVIFSLLILGAALLSFVREPDHR</sequence>
<dbReference type="AlphaFoldDB" id="A0A6L8W3L1"/>
<evidence type="ECO:0000256" key="2">
    <source>
        <dbReference type="ARBA" id="ARBA00022448"/>
    </source>
</evidence>
<dbReference type="PROSITE" id="PS50850">
    <property type="entry name" value="MFS"/>
    <property type="match status" value="1"/>
</dbReference>
<evidence type="ECO:0000256" key="5">
    <source>
        <dbReference type="ARBA" id="ARBA00023136"/>
    </source>
</evidence>
<evidence type="ECO:0000259" key="7">
    <source>
        <dbReference type="PROSITE" id="PS50850"/>
    </source>
</evidence>
<keyword evidence="9" id="KW-1185">Reference proteome</keyword>
<feature type="transmembrane region" description="Helical" evidence="6">
    <location>
        <begin position="285"/>
        <end position="306"/>
    </location>
</feature>
<evidence type="ECO:0000256" key="4">
    <source>
        <dbReference type="ARBA" id="ARBA00022989"/>
    </source>
</evidence>
<dbReference type="GO" id="GO:0012505">
    <property type="term" value="C:endomembrane system"/>
    <property type="evidence" value="ECO:0007669"/>
    <property type="project" value="UniProtKB-SubCell"/>
</dbReference>
<keyword evidence="4 6" id="KW-1133">Transmembrane helix</keyword>
<evidence type="ECO:0000256" key="6">
    <source>
        <dbReference type="SAM" id="Phobius"/>
    </source>
</evidence>
<comment type="caution">
    <text evidence="8">The sequence shown here is derived from an EMBL/GenBank/DDBJ whole genome shotgun (WGS) entry which is preliminary data.</text>
</comment>
<feature type="transmembrane region" description="Helical" evidence="6">
    <location>
        <begin position="354"/>
        <end position="375"/>
    </location>
</feature>
<dbReference type="PANTHER" id="PTHR23519:SF1">
    <property type="entry name" value="AUTOPHAGY-RELATED PROTEIN 22"/>
    <property type="match status" value="1"/>
</dbReference>